<evidence type="ECO:0000313" key="1">
    <source>
        <dbReference type="EMBL" id="ALA13083.1"/>
    </source>
</evidence>
<reference evidence="1 2" key="1">
    <citation type="journal article" date="2015" name="Genome Announc.">
        <title>Complete Genome Sequence of Bacillus cereus Group Phage TsarBomba.</title>
        <authorList>
            <person name="Erill I."/>
            <person name="Caruso S.M."/>
        </authorList>
    </citation>
    <scope>NUCLEOTIDE SEQUENCE [LARGE SCALE GENOMIC DNA]</scope>
</reference>
<protein>
    <submittedName>
        <fullName evidence="1">Uncharacterized protein</fullName>
    </submittedName>
</protein>
<proteinExistence type="predicted"/>
<keyword evidence="2" id="KW-1185">Reference proteome</keyword>
<dbReference type="OrthoDB" id="36632at10239"/>
<evidence type="ECO:0000313" key="2">
    <source>
        <dbReference type="Proteomes" id="UP000204602"/>
    </source>
</evidence>
<sequence length="72" mass="8358">MSMNKKLAKDLTVGEFIEWAMETPEVDMTTRIMLGVVRKDEPKLDCPQNQHHVQRLVVSPYANELFLVNENQ</sequence>
<accession>A0A0K2D027</accession>
<dbReference type="GeneID" id="26633294"/>
<gene>
    <name evidence="1" type="ORF">TSARBOMBA_212</name>
</gene>
<dbReference type="RefSeq" id="YP_009207027.1">
    <property type="nucleotide sequence ID" value="NC_028890.1"/>
</dbReference>
<dbReference type="EMBL" id="KT224359">
    <property type="protein sequence ID" value="ALA13083.1"/>
    <property type="molecule type" value="Genomic_DNA"/>
</dbReference>
<organism evidence="1 2">
    <name type="scientific">Bacillus phage TsarBomba</name>
    <dbReference type="NCBI Taxonomy" id="1690456"/>
    <lineage>
        <taxon>Viruses</taxon>
        <taxon>Duplodnaviria</taxon>
        <taxon>Heunggongvirae</taxon>
        <taxon>Uroviricota</taxon>
        <taxon>Caudoviricetes</taxon>
        <taxon>Herelleviridae</taxon>
        <taxon>Bastillevirinae</taxon>
        <taxon>Tsarbombavirus</taxon>
        <taxon>Tsarbombavirus tsarbomba</taxon>
    </lineage>
</organism>
<dbReference type="KEGG" id="vg:26633294"/>
<dbReference type="Proteomes" id="UP000204602">
    <property type="component" value="Segment"/>
</dbReference>
<name>A0A0K2D027_9CAUD</name>